<name>A0A2P2QJH9_RHIMU</name>
<sequence>MAQLTACRNQQFSSWLLTLQIKSHTLLNYSVQQLKFLFIISGSISLMIIT</sequence>
<proteinExistence type="predicted"/>
<organism evidence="1">
    <name type="scientific">Rhizophora mucronata</name>
    <name type="common">Asiatic mangrove</name>
    <dbReference type="NCBI Taxonomy" id="61149"/>
    <lineage>
        <taxon>Eukaryota</taxon>
        <taxon>Viridiplantae</taxon>
        <taxon>Streptophyta</taxon>
        <taxon>Embryophyta</taxon>
        <taxon>Tracheophyta</taxon>
        <taxon>Spermatophyta</taxon>
        <taxon>Magnoliopsida</taxon>
        <taxon>eudicotyledons</taxon>
        <taxon>Gunneridae</taxon>
        <taxon>Pentapetalae</taxon>
        <taxon>rosids</taxon>
        <taxon>fabids</taxon>
        <taxon>Malpighiales</taxon>
        <taxon>Rhizophoraceae</taxon>
        <taxon>Rhizophora</taxon>
    </lineage>
</organism>
<evidence type="ECO:0000313" key="1">
    <source>
        <dbReference type="EMBL" id="MBX67047.1"/>
    </source>
</evidence>
<accession>A0A2P2QJH9</accession>
<reference evidence="1" key="1">
    <citation type="submission" date="2018-02" db="EMBL/GenBank/DDBJ databases">
        <title>Rhizophora mucronata_Transcriptome.</title>
        <authorList>
            <person name="Meera S.P."/>
            <person name="Sreeshan A."/>
            <person name="Augustine A."/>
        </authorList>
    </citation>
    <scope>NUCLEOTIDE SEQUENCE</scope>
    <source>
        <tissue evidence="1">Leaf</tissue>
    </source>
</reference>
<dbReference type="AlphaFoldDB" id="A0A2P2QJH9"/>
<dbReference type="EMBL" id="GGEC01086563">
    <property type="protein sequence ID" value="MBX67047.1"/>
    <property type="molecule type" value="Transcribed_RNA"/>
</dbReference>
<protein>
    <submittedName>
        <fullName evidence="1">Uncharacterized protein</fullName>
    </submittedName>
</protein>